<reference evidence="7 8" key="1">
    <citation type="submission" date="2017-06" db="EMBL/GenBank/DDBJ databases">
        <title>Complete genome of Helicobacter apodemus.</title>
        <authorList>
            <person name="Cho S."/>
        </authorList>
    </citation>
    <scope>NUCLEOTIDE SEQUENCE [LARGE SCALE GENOMIC DNA]</scope>
    <source>
        <strain evidence="8">SNUVETPUB-15-01</strain>
    </source>
</reference>
<dbReference type="Pfam" id="PF07992">
    <property type="entry name" value="Pyr_redox_2"/>
    <property type="match status" value="1"/>
</dbReference>
<dbReference type="PANTHER" id="PTHR42913">
    <property type="entry name" value="APOPTOSIS-INDUCING FACTOR 1"/>
    <property type="match status" value="1"/>
</dbReference>
<keyword evidence="5" id="KW-0560">Oxidoreductase</keyword>
<keyword evidence="3" id="KW-0285">Flavoprotein</keyword>
<proteinExistence type="inferred from homology"/>
<evidence type="ECO:0000256" key="2">
    <source>
        <dbReference type="ARBA" id="ARBA00005272"/>
    </source>
</evidence>
<keyword evidence="4" id="KW-0274">FAD</keyword>
<comment type="cofactor">
    <cofactor evidence="1">
        <name>FAD</name>
        <dbReference type="ChEBI" id="CHEBI:57692"/>
    </cofactor>
</comment>
<evidence type="ECO:0000313" key="8">
    <source>
        <dbReference type="Proteomes" id="UP000244890"/>
    </source>
</evidence>
<evidence type="ECO:0000256" key="3">
    <source>
        <dbReference type="ARBA" id="ARBA00022630"/>
    </source>
</evidence>
<evidence type="ECO:0000259" key="6">
    <source>
        <dbReference type="Pfam" id="PF07992"/>
    </source>
</evidence>
<protein>
    <submittedName>
        <fullName evidence="7">NADH dehydrogenase FAD-containing subunit</fullName>
    </submittedName>
</protein>
<dbReference type="Gene3D" id="3.50.50.100">
    <property type="match status" value="1"/>
</dbReference>
<sequence>MEVYKQNILIIGGGYGGLKVALGMQRQLKSKAKITLINKHDYHYQTTLLHKVAVGTLSSRKARIYYRKILNLNKICFIKDKITKLCPKENKVIGNGGEYHYDYLVIGLGFKPDNFGIKGVDSYTHKLSSLNASLKLTQNIENNFKEFVHTKNPLDLHTIVCGTGFTGIEFAAELATQLDELCLICGIDRKIPKVTCIGRSPHILPVFNETLTLCAENKLKQIGVNLISNGTIEEIQENKVLLKQNGQSLEIQGNIIIWSAGVKGNDIVENSEIPNKKGRIPVNANLQCEAFPNIYVVGDCALATSKDAIHAPTAQLSAQMGDYLAKLLIAKLENLPFNKPFKFHHRGTVCSIGHTDGVGIIYHKNIGGEIAAFMKNTIENRWLYSIGGFKMVFKKGQFRFRTSN</sequence>
<dbReference type="PRINTS" id="PR00411">
    <property type="entry name" value="PNDRDTASEI"/>
</dbReference>
<name>A0A2U8FD41_9HELI</name>
<evidence type="ECO:0000256" key="1">
    <source>
        <dbReference type="ARBA" id="ARBA00001974"/>
    </source>
</evidence>
<comment type="similarity">
    <text evidence="2">Belongs to the NADH dehydrogenase family.</text>
</comment>
<organism evidence="7 8">
    <name type="scientific">Helicobacter apodemus</name>
    <dbReference type="NCBI Taxonomy" id="135569"/>
    <lineage>
        <taxon>Bacteria</taxon>
        <taxon>Pseudomonadati</taxon>
        <taxon>Campylobacterota</taxon>
        <taxon>Epsilonproteobacteria</taxon>
        <taxon>Campylobacterales</taxon>
        <taxon>Helicobacteraceae</taxon>
        <taxon>Helicobacter</taxon>
    </lineage>
</organism>
<dbReference type="InterPro" id="IPR036188">
    <property type="entry name" value="FAD/NAD-bd_sf"/>
</dbReference>
<dbReference type="GO" id="GO:0019646">
    <property type="term" value="P:aerobic electron transport chain"/>
    <property type="evidence" value="ECO:0007669"/>
    <property type="project" value="TreeGrafter"/>
</dbReference>
<accession>A0A2U8FD41</accession>
<dbReference type="GO" id="GO:0003955">
    <property type="term" value="F:NAD(P)H dehydrogenase (quinone) activity"/>
    <property type="evidence" value="ECO:0007669"/>
    <property type="project" value="TreeGrafter"/>
</dbReference>
<dbReference type="InterPro" id="IPR051169">
    <property type="entry name" value="NADH-Q_oxidoreductase"/>
</dbReference>
<evidence type="ECO:0000256" key="5">
    <source>
        <dbReference type="ARBA" id="ARBA00023002"/>
    </source>
</evidence>
<evidence type="ECO:0000313" key="7">
    <source>
        <dbReference type="EMBL" id="AWI34056.1"/>
    </source>
</evidence>
<dbReference type="SUPFAM" id="SSF51905">
    <property type="entry name" value="FAD/NAD(P)-binding domain"/>
    <property type="match status" value="2"/>
</dbReference>
<dbReference type="OrthoDB" id="9781621at2"/>
<dbReference type="Proteomes" id="UP000244890">
    <property type="component" value="Chromosome"/>
</dbReference>
<dbReference type="EMBL" id="CP021886">
    <property type="protein sequence ID" value="AWI34056.1"/>
    <property type="molecule type" value="Genomic_DNA"/>
</dbReference>
<dbReference type="AlphaFoldDB" id="A0A2U8FD41"/>
<evidence type="ECO:0000256" key="4">
    <source>
        <dbReference type="ARBA" id="ARBA00022827"/>
    </source>
</evidence>
<dbReference type="RefSeq" id="WP_108910902.1">
    <property type="nucleotide sequence ID" value="NZ_CP021886.1"/>
</dbReference>
<dbReference type="KEGG" id="had:CDV25_04160"/>
<dbReference type="InterPro" id="IPR023753">
    <property type="entry name" value="FAD/NAD-binding_dom"/>
</dbReference>
<dbReference type="PANTHER" id="PTHR42913:SF3">
    <property type="entry name" value="64 KDA MITOCHONDRIAL NADH DEHYDROGENASE (EUROFUNG)"/>
    <property type="match status" value="1"/>
</dbReference>
<gene>
    <name evidence="7" type="ORF">CDV25_04160</name>
</gene>
<dbReference type="PRINTS" id="PR00368">
    <property type="entry name" value="FADPNR"/>
</dbReference>
<feature type="domain" description="FAD/NAD(P)-binding" evidence="6">
    <location>
        <begin position="7"/>
        <end position="311"/>
    </location>
</feature>